<gene>
    <name evidence="1" type="ORF">S03H2_68312</name>
</gene>
<dbReference type="EMBL" id="BARU01044891">
    <property type="protein sequence ID" value="GAH82408.1"/>
    <property type="molecule type" value="Genomic_DNA"/>
</dbReference>
<proteinExistence type="predicted"/>
<feature type="non-terminal residue" evidence="1">
    <location>
        <position position="81"/>
    </location>
</feature>
<reference evidence="1" key="1">
    <citation type="journal article" date="2014" name="Front. Microbiol.">
        <title>High frequency of phylogenetically diverse reductive dehalogenase-homologous genes in deep subseafloor sedimentary metagenomes.</title>
        <authorList>
            <person name="Kawai M."/>
            <person name="Futagami T."/>
            <person name="Toyoda A."/>
            <person name="Takaki Y."/>
            <person name="Nishi S."/>
            <person name="Hori S."/>
            <person name="Arai W."/>
            <person name="Tsubouchi T."/>
            <person name="Morono Y."/>
            <person name="Uchiyama I."/>
            <person name="Ito T."/>
            <person name="Fujiyama A."/>
            <person name="Inagaki F."/>
            <person name="Takami H."/>
        </authorList>
    </citation>
    <scope>NUCLEOTIDE SEQUENCE</scope>
    <source>
        <strain evidence="1">Expedition CK06-06</strain>
    </source>
</reference>
<name>X1KK05_9ZZZZ</name>
<evidence type="ECO:0000313" key="1">
    <source>
        <dbReference type="EMBL" id="GAH82408.1"/>
    </source>
</evidence>
<sequence>MKKSTIVYLMVVSLAVALAFGTFTAHAWTPDEQALLDKAKEIASDNAGVWSLEEAAKPYRGVTLKILADAAKSINIFDLCS</sequence>
<accession>X1KK05</accession>
<comment type="caution">
    <text evidence="1">The sequence shown here is derived from an EMBL/GenBank/DDBJ whole genome shotgun (WGS) entry which is preliminary data.</text>
</comment>
<dbReference type="AlphaFoldDB" id="X1KK05"/>
<organism evidence="1">
    <name type="scientific">marine sediment metagenome</name>
    <dbReference type="NCBI Taxonomy" id="412755"/>
    <lineage>
        <taxon>unclassified sequences</taxon>
        <taxon>metagenomes</taxon>
        <taxon>ecological metagenomes</taxon>
    </lineage>
</organism>
<protein>
    <submittedName>
        <fullName evidence="1">Uncharacterized protein</fullName>
    </submittedName>
</protein>